<protein>
    <submittedName>
        <fullName evidence="12">Inner membrane protein translocase component YidC, long form</fullName>
    </submittedName>
</protein>
<dbReference type="PANTHER" id="PTHR12428:SF65">
    <property type="entry name" value="CYTOCHROME C OXIDASE ASSEMBLY PROTEIN COX18, MITOCHONDRIAL"/>
    <property type="match status" value="1"/>
</dbReference>
<keyword evidence="8" id="KW-0143">Chaperone</keyword>
<keyword evidence="4 9" id="KW-0812">Transmembrane</keyword>
<dbReference type="PANTHER" id="PTHR12428">
    <property type="entry name" value="OXA1"/>
    <property type="match status" value="1"/>
</dbReference>
<dbReference type="Proteomes" id="UP000014923">
    <property type="component" value="Unassembled WGS sequence"/>
</dbReference>
<organism evidence="12 13">
    <name type="scientific">Thermobrachium celere DSM 8682</name>
    <dbReference type="NCBI Taxonomy" id="941824"/>
    <lineage>
        <taxon>Bacteria</taxon>
        <taxon>Bacillati</taxon>
        <taxon>Bacillota</taxon>
        <taxon>Clostridia</taxon>
        <taxon>Eubacteriales</taxon>
        <taxon>Clostridiaceae</taxon>
        <taxon>Thermobrachium</taxon>
    </lineage>
</organism>
<evidence type="ECO:0000256" key="1">
    <source>
        <dbReference type="ARBA" id="ARBA00004651"/>
    </source>
</evidence>
<evidence type="ECO:0000256" key="4">
    <source>
        <dbReference type="ARBA" id="ARBA00022692"/>
    </source>
</evidence>
<dbReference type="InterPro" id="IPR028055">
    <property type="entry name" value="YidC/Oxa/ALB_C"/>
</dbReference>
<evidence type="ECO:0000313" key="12">
    <source>
        <dbReference type="EMBL" id="CDF58965.1"/>
    </source>
</evidence>
<dbReference type="GO" id="GO:0051205">
    <property type="term" value="P:protein insertion into membrane"/>
    <property type="evidence" value="ECO:0007669"/>
    <property type="project" value="TreeGrafter"/>
</dbReference>
<evidence type="ECO:0000256" key="6">
    <source>
        <dbReference type="ARBA" id="ARBA00022989"/>
    </source>
</evidence>
<keyword evidence="7 10" id="KW-0472">Membrane</keyword>
<evidence type="ECO:0000259" key="11">
    <source>
        <dbReference type="Pfam" id="PF02096"/>
    </source>
</evidence>
<dbReference type="AlphaFoldDB" id="R7RUD9"/>
<dbReference type="InterPro" id="IPR001708">
    <property type="entry name" value="YidC/ALB3/OXA1/COX18"/>
</dbReference>
<feature type="transmembrane region" description="Helical" evidence="10">
    <location>
        <begin position="139"/>
        <end position="159"/>
    </location>
</feature>
<dbReference type="RefSeq" id="WP_018664120.1">
    <property type="nucleotide sequence ID" value="NZ_HF952022.1"/>
</dbReference>
<feature type="transmembrane region" description="Helical" evidence="10">
    <location>
        <begin position="171"/>
        <end position="187"/>
    </location>
</feature>
<dbReference type="Pfam" id="PF02096">
    <property type="entry name" value="60KD_IMP"/>
    <property type="match status" value="1"/>
</dbReference>
<dbReference type="eggNOG" id="COG0706">
    <property type="taxonomic scope" value="Bacteria"/>
</dbReference>
<dbReference type="GO" id="GO:0032977">
    <property type="term" value="F:membrane insertase activity"/>
    <property type="evidence" value="ECO:0007669"/>
    <property type="project" value="InterPro"/>
</dbReference>
<dbReference type="GO" id="GO:0015031">
    <property type="term" value="P:protein transport"/>
    <property type="evidence" value="ECO:0007669"/>
    <property type="project" value="UniProtKB-KW"/>
</dbReference>
<gene>
    <name evidence="12" type="ORF">TCEL_02033</name>
</gene>
<comment type="caution">
    <text evidence="12">The sequence shown here is derived from an EMBL/GenBank/DDBJ whole genome shotgun (WGS) entry which is preliminary data.</text>
</comment>
<keyword evidence="13" id="KW-1185">Reference proteome</keyword>
<dbReference type="CDD" id="cd20070">
    <property type="entry name" value="5TM_YidC_Alb3"/>
    <property type="match status" value="1"/>
</dbReference>
<evidence type="ECO:0000256" key="2">
    <source>
        <dbReference type="ARBA" id="ARBA00022448"/>
    </source>
</evidence>
<evidence type="ECO:0000256" key="10">
    <source>
        <dbReference type="SAM" id="Phobius"/>
    </source>
</evidence>
<keyword evidence="6 10" id="KW-1133">Transmembrane helix</keyword>
<dbReference type="PRINTS" id="PR00701">
    <property type="entry name" value="60KDINNERMP"/>
</dbReference>
<evidence type="ECO:0000256" key="3">
    <source>
        <dbReference type="ARBA" id="ARBA00022475"/>
    </source>
</evidence>
<sequence length="225" mass="25798">MSGINSALTSFFNLIHSFVSMGVKNLSLAYFLDIFIFTAIIKLILLPLTISQTKSQAKMTEMQPKLKEIQEKYKGDPQKIQQKQMELYKEMGANPFSGCLLILIQFPIFIAMYNVIYRYTGFNDVGFLWVKSLGQKDTLYILPILSGLTTYIQGIMMTPKGDDAQAKSQKQMNIFMTLFITWVSINFKAALVLYWIISNLIQIAIQYFIINKIKNKEQEAIAIKK</sequence>
<comment type="subcellular location">
    <subcellularLocation>
        <location evidence="1">Cell membrane</location>
        <topology evidence="1">Multi-pass membrane protein</topology>
    </subcellularLocation>
    <subcellularLocation>
        <location evidence="9">Membrane</location>
        <topology evidence="9">Multi-pass membrane protein</topology>
    </subcellularLocation>
</comment>
<keyword evidence="2" id="KW-0813">Transport</keyword>
<comment type="similarity">
    <text evidence="9">Belongs to the OXA1/ALB3/YidC family.</text>
</comment>
<evidence type="ECO:0000256" key="8">
    <source>
        <dbReference type="ARBA" id="ARBA00023186"/>
    </source>
</evidence>
<dbReference type="NCBIfam" id="TIGR03592">
    <property type="entry name" value="yidC_oxa1_cterm"/>
    <property type="match status" value="1"/>
</dbReference>
<dbReference type="OrthoDB" id="9780552at2"/>
<proteinExistence type="inferred from homology"/>
<keyword evidence="5" id="KW-0653">Protein transport</keyword>
<keyword evidence="3" id="KW-1003">Cell membrane</keyword>
<evidence type="ECO:0000256" key="9">
    <source>
        <dbReference type="RuleBase" id="RU003945"/>
    </source>
</evidence>
<feature type="transmembrane region" description="Helical" evidence="10">
    <location>
        <begin position="28"/>
        <end position="50"/>
    </location>
</feature>
<evidence type="ECO:0000256" key="7">
    <source>
        <dbReference type="ARBA" id="ARBA00023136"/>
    </source>
</evidence>
<feature type="domain" description="Membrane insertase YidC/Oxa/ALB C-terminal" evidence="11">
    <location>
        <begin position="30"/>
        <end position="210"/>
    </location>
</feature>
<feature type="transmembrane region" description="Helical" evidence="10">
    <location>
        <begin position="99"/>
        <end position="119"/>
    </location>
</feature>
<dbReference type="GO" id="GO:0005886">
    <property type="term" value="C:plasma membrane"/>
    <property type="evidence" value="ECO:0007669"/>
    <property type="project" value="UniProtKB-SubCell"/>
</dbReference>
<dbReference type="InterPro" id="IPR047196">
    <property type="entry name" value="YidC_ALB_C"/>
</dbReference>
<dbReference type="HOGENOM" id="CLU_036138_4_2_9"/>
<name>R7RUD9_9CLOT</name>
<accession>R7RUD9</accession>
<evidence type="ECO:0000256" key="5">
    <source>
        <dbReference type="ARBA" id="ARBA00022927"/>
    </source>
</evidence>
<reference evidence="12" key="1">
    <citation type="submission" date="2013-03" db="EMBL/GenBank/DDBJ databases">
        <title>Draft genome sequence of the hydrogen-ethanol-producing anaerobic alkalithermophilic Caloramator celere.</title>
        <authorList>
            <person name="Ciranna A."/>
            <person name="Larjo A."/>
            <person name="Kivisto A."/>
            <person name="Santala V."/>
            <person name="Roos C."/>
            <person name="Karp M."/>
        </authorList>
    </citation>
    <scope>NUCLEOTIDE SEQUENCE [LARGE SCALE GENOMIC DNA]</scope>
    <source>
        <strain evidence="12">DSM 8682</strain>
    </source>
</reference>
<evidence type="ECO:0000313" key="13">
    <source>
        <dbReference type="Proteomes" id="UP000014923"/>
    </source>
</evidence>
<dbReference type="EMBL" id="CAVN010000110">
    <property type="protein sequence ID" value="CDF58965.1"/>
    <property type="molecule type" value="Genomic_DNA"/>
</dbReference>